<dbReference type="AlphaFoldDB" id="G7I3P3"/>
<reference evidence="2 5" key="1">
    <citation type="journal article" date="2011" name="Nature">
        <title>The Medicago genome provides insight into the evolution of rhizobial symbioses.</title>
        <authorList>
            <person name="Young N.D."/>
            <person name="Debelle F."/>
            <person name="Oldroyd G.E."/>
            <person name="Geurts R."/>
            <person name="Cannon S.B."/>
            <person name="Udvardi M.K."/>
            <person name="Benedito V.A."/>
            <person name="Mayer K.F."/>
            <person name="Gouzy J."/>
            <person name="Schoof H."/>
            <person name="Van de Peer Y."/>
            <person name="Proost S."/>
            <person name="Cook D.R."/>
            <person name="Meyers B.C."/>
            <person name="Spannagl M."/>
            <person name="Cheung F."/>
            <person name="De Mita S."/>
            <person name="Krishnakumar V."/>
            <person name="Gundlach H."/>
            <person name="Zhou S."/>
            <person name="Mudge J."/>
            <person name="Bharti A.K."/>
            <person name="Murray J.D."/>
            <person name="Naoumkina M.A."/>
            <person name="Rosen B."/>
            <person name="Silverstein K.A."/>
            <person name="Tang H."/>
            <person name="Rombauts S."/>
            <person name="Zhao P.X."/>
            <person name="Zhou P."/>
            <person name="Barbe V."/>
            <person name="Bardou P."/>
            <person name="Bechner M."/>
            <person name="Bellec A."/>
            <person name="Berger A."/>
            <person name="Berges H."/>
            <person name="Bidwell S."/>
            <person name="Bisseling T."/>
            <person name="Choisne N."/>
            <person name="Couloux A."/>
            <person name="Denny R."/>
            <person name="Deshpande S."/>
            <person name="Dai X."/>
            <person name="Doyle J.J."/>
            <person name="Dudez A.M."/>
            <person name="Farmer A.D."/>
            <person name="Fouteau S."/>
            <person name="Franken C."/>
            <person name="Gibelin C."/>
            <person name="Gish J."/>
            <person name="Goldstein S."/>
            <person name="Gonzalez A.J."/>
            <person name="Green P.J."/>
            <person name="Hallab A."/>
            <person name="Hartog M."/>
            <person name="Hua A."/>
            <person name="Humphray S.J."/>
            <person name="Jeong D.H."/>
            <person name="Jing Y."/>
            <person name="Jocker A."/>
            <person name="Kenton S.M."/>
            <person name="Kim D.J."/>
            <person name="Klee K."/>
            <person name="Lai H."/>
            <person name="Lang C."/>
            <person name="Lin S."/>
            <person name="Macmil S.L."/>
            <person name="Magdelenat G."/>
            <person name="Matthews L."/>
            <person name="McCorrison J."/>
            <person name="Monaghan E.L."/>
            <person name="Mun J.H."/>
            <person name="Najar F.Z."/>
            <person name="Nicholson C."/>
            <person name="Noirot C."/>
            <person name="O'Bleness M."/>
            <person name="Paule C.R."/>
            <person name="Poulain J."/>
            <person name="Prion F."/>
            <person name="Qin B."/>
            <person name="Qu C."/>
            <person name="Retzel E.F."/>
            <person name="Riddle C."/>
            <person name="Sallet E."/>
            <person name="Samain S."/>
            <person name="Samson N."/>
            <person name="Sanders I."/>
            <person name="Saurat O."/>
            <person name="Scarpelli C."/>
            <person name="Schiex T."/>
            <person name="Segurens B."/>
            <person name="Severin A.J."/>
            <person name="Sherrier D.J."/>
            <person name="Shi R."/>
            <person name="Sims S."/>
            <person name="Singer S.R."/>
            <person name="Sinharoy S."/>
            <person name="Sterck L."/>
            <person name="Viollet A."/>
            <person name="Wang B.B."/>
            <person name="Wang K."/>
            <person name="Wang M."/>
            <person name="Wang X."/>
            <person name="Warfsmann J."/>
            <person name="Weissenbach J."/>
            <person name="White D.D."/>
            <person name="White J.D."/>
            <person name="Wiley G.B."/>
            <person name="Wincker P."/>
            <person name="Xing Y."/>
            <person name="Yang L."/>
            <person name="Yao Z."/>
            <person name="Ying F."/>
            <person name="Zhai J."/>
            <person name="Zhou L."/>
            <person name="Zuber A."/>
            <person name="Denarie J."/>
            <person name="Dixon R.A."/>
            <person name="May G.D."/>
            <person name="Schwartz D.C."/>
            <person name="Rogers J."/>
            <person name="Quetier F."/>
            <person name="Town C.D."/>
            <person name="Roe B.A."/>
        </authorList>
    </citation>
    <scope>NUCLEOTIDE SEQUENCE [LARGE SCALE GENOMIC DNA]</scope>
    <source>
        <strain evidence="2">A17</strain>
        <strain evidence="4 5">cv. Jemalong A17</strain>
    </source>
</reference>
<evidence type="ECO:0000313" key="4">
    <source>
        <dbReference type="EnsemblPlants" id="AES60186"/>
    </source>
</evidence>
<dbReference type="Proteomes" id="UP000265566">
    <property type="component" value="Chromosome 1"/>
</dbReference>
<reference evidence="6" key="4">
    <citation type="journal article" date="2018" name="Nat. Plants">
        <title>Whole-genome landscape of Medicago truncatula symbiotic genes.</title>
        <authorList>
            <person name="Pecrix Y."/>
            <person name="Staton S.E."/>
            <person name="Sallet E."/>
            <person name="Lelandais-Briere C."/>
            <person name="Moreau S."/>
            <person name="Carrere S."/>
            <person name="Blein T."/>
            <person name="Jardinaud M.F."/>
            <person name="Latrasse D."/>
            <person name="Zouine M."/>
            <person name="Zahm M."/>
            <person name="Kreplak J."/>
            <person name="Mayjonade B."/>
            <person name="Satge C."/>
            <person name="Perez M."/>
            <person name="Cauet S."/>
            <person name="Marande W."/>
            <person name="Chantry-Darmon C."/>
            <person name="Lopez-Roques C."/>
            <person name="Bouchez O."/>
            <person name="Berard A."/>
            <person name="Debelle F."/>
            <person name="Munos S."/>
            <person name="Bendahmane A."/>
            <person name="Berges H."/>
            <person name="Niebel A."/>
            <person name="Buitink J."/>
            <person name="Frugier F."/>
            <person name="Benhamed M."/>
            <person name="Crespi M."/>
            <person name="Gouzy J."/>
            <person name="Gamas P."/>
        </authorList>
    </citation>
    <scope>NUCLEOTIDE SEQUENCE [LARGE SCALE GENOMIC DNA]</scope>
    <source>
        <strain evidence="6">cv. Jemalong A17</strain>
    </source>
</reference>
<dbReference type="Gramene" id="rna2706">
    <property type="protein sequence ID" value="RHN79023.1"/>
    <property type="gene ID" value="gene2706"/>
</dbReference>
<dbReference type="InterPro" id="IPR003871">
    <property type="entry name" value="RFA1B/D_OB_1st"/>
</dbReference>
<dbReference type="OMA" id="IWDIDNT"/>
<evidence type="ECO:0000313" key="6">
    <source>
        <dbReference type="Proteomes" id="UP000265566"/>
    </source>
</evidence>
<feature type="domain" description="Replication protein A 70 kDa DNA-binding subunit B/D first OB fold" evidence="1">
    <location>
        <begin position="7"/>
        <end position="104"/>
    </location>
</feature>
<dbReference type="CDD" id="cd04480">
    <property type="entry name" value="RPA1_DBD_A_like"/>
    <property type="match status" value="1"/>
</dbReference>
<dbReference type="InterPro" id="IPR012340">
    <property type="entry name" value="NA-bd_OB-fold"/>
</dbReference>
<dbReference type="HOGENOM" id="CLU_131208_0_0_1"/>
<dbReference type="Proteomes" id="UP000002051">
    <property type="component" value="Unassembled WGS sequence"/>
</dbReference>
<dbReference type="OrthoDB" id="1905685at2759"/>
<dbReference type="EMBL" id="PSQE01000001">
    <property type="protein sequence ID" value="RHN79023.1"/>
    <property type="molecule type" value="Genomic_DNA"/>
</dbReference>
<dbReference type="SUPFAM" id="SSF50249">
    <property type="entry name" value="Nucleic acid-binding proteins"/>
    <property type="match status" value="1"/>
</dbReference>
<reference evidence="3" key="5">
    <citation type="journal article" date="2018" name="Nat. Plants">
        <title>Whole-genome landscape of Medicago truncatula symbiotic genes.</title>
        <authorList>
            <person name="Pecrix Y."/>
            <person name="Gamas P."/>
            <person name="Carrere S."/>
        </authorList>
    </citation>
    <scope>NUCLEOTIDE SEQUENCE</scope>
    <source>
        <tissue evidence="3">Leaves</tissue>
    </source>
</reference>
<dbReference type="Gene3D" id="2.40.50.140">
    <property type="entry name" value="Nucleic acid-binding proteins"/>
    <property type="match status" value="1"/>
</dbReference>
<protein>
    <submittedName>
        <fullName evidence="2">Animal RPA1 domain protein</fullName>
    </submittedName>
    <submittedName>
        <fullName evidence="3">Putative nucleic acid-binding protein</fullName>
    </submittedName>
</protein>
<dbReference type="PaxDb" id="3880-AES60186"/>
<dbReference type="EnsemblPlants" id="AES60186">
    <property type="protein sequence ID" value="AES60186"/>
    <property type="gene ID" value="MTR_1g041830"/>
</dbReference>
<accession>G7I3P3</accession>
<gene>
    <name evidence="4" type="primary">11424936</name>
    <name evidence="2" type="ordered locus">MTR_1g041830</name>
    <name evidence="3" type="ORF">MtrunA17_Chr1g0172341</name>
</gene>
<organism evidence="2 5">
    <name type="scientific">Medicago truncatula</name>
    <name type="common">Barrel medic</name>
    <name type="synonym">Medicago tribuloides</name>
    <dbReference type="NCBI Taxonomy" id="3880"/>
    <lineage>
        <taxon>Eukaryota</taxon>
        <taxon>Viridiplantae</taxon>
        <taxon>Streptophyta</taxon>
        <taxon>Embryophyta</taxon>
        <taxon>Tracheophyta</taxon>
        <taxon>Spermatophyta</taxon>
        <taxon>Magnoliopsida</taxon>
        <taxon>eudicotyledons</taxon>
        <taxon>Gunneridae</taxon>
        <taxon>Pentapetalae</taxon>
        <taxon>rosids</taxon>
        <taxon>fabids</taxon>
        <taxon>Fabales</taxon>
        <taxon>Fabaceae</taxon>
        <taxon>Papilionoideae</taxon>
        <taxon>50 kb inversion clade</taxon>
        <taxon>NPAAA clade</taxon>
        <taxon>Hologalegina</taxon>
        <taxon>IRL clade</taxon>
        <taxon>Trifolieae</taxon>
        <taxon>Medicago</taxon>
    </lineage>
</organism>
<evidence type="ECO:0000313" key="2">
    <source>
        <dbReference type="EMBL" id="AES60186.1"/>
    </source>
</evidence>
<evidence type="ECO:0000313" key="5">
    <source>
        <dbReference type="Proteomes" id="UP000002051"/>
    </source>
</evidence>
<name>G7I3P3_MEDTR</name>
<reference evidence="4" key="3">
    <citation type="submission" date="2015-04" db="UniProtKB">
        <authorList>
            <consortium name="EnsemblPlants"/>
        </authorList>
    </citation>
    <scope>IDENTIFICATION</scope>
    <source>
        <strain evidence="4">cv. Jemalong A17</strain>
    </source>
</reference>
<evidence type="ECO:0000259" key="1">
    <source>
        <dbReference type="Pfam" id="PF02721"/>
    </source>
</evidence>
<dbReference type="EMBL" id="CM001217">
    <property type="protein sequence ID" value="AES60186.1"/>
    <property type="molecule type" value="Genomic_DNA"/>
</dbReference>
<proteinExistence type="predicted"/>
<evidence type="ECO:0000313" key="3">
    <source>
        <dbReference type="EMBL" id="RHN79023.1"/>
    </source>
</evidence>
<keyword evidence="5" id="KW-1185">Reference proteome</keyword>
<dbReference type="Pfam" id="PF02721">
    <property type="entry name" value="DUF223"/>
    <property type="match status" value="1"/>
</dbReference>
<sequence length="117" mass="13644">MAMVRPFQFIGDINQKKDFWKLAVRVKDKWAIVKDQKEHLEVVIVDAKGDDIHVVIPTEYKAMYDLILKENNTYTLSNFQVGTNDLLFKASYHKYRLKWTGGTTAVDVNVHNIPIQY</sequence>
<reference evidence="2 5" key="2">
    <citation type="journal article" date="2014" name="BMC Genomics">
        <title>An improved genome release (version Mt4.0) for the model legume Medicago truncatula.</title>
        <authorList>
            <person name="Tang H."/>
            <person name="Krishnakumar V."/>
            <person name="Bidwell S."/>
            <person name="Rosen B."/>
            <person name="Chan A."/>
            <person name="Zhou S."/>
            <person name="Gentzbittel L."/>
            <person name="Childs K.L."/>
            <person name="Yandell M."/>
            <person name="Gundlach H."/>
            <person name="Mayer K.F."/>
            <person name="Schwartz D.C."/>
            <person name="Town C.D."/>
        </authorList>
    </citation>
    <scope>GENOME REANNOTATION</scope>
    <source>
        <strain evidence="4 5">cv. Jemalong A17</strain>
    </source>
</reference>